<sequence length="146" mass="15273">MTIPHKQIQRGFTIIELVVVIVILGIMAVVVLPRMDSLGGFEAAGFRDQTVAILRFAQKSALAQRRAVCVSVGATGVTLTIDTTTPPNDSCDAALVPPFTPRAGSGLAGSGFSFLRMGQTNQGSDITLTIAGADPVRIDAVTGYVR</sequence>
<feature type="transmembrane region" description="Helical" evidence="6">
    <location>
        <begin position="12"/>
        <end position="32"/>
    </location>
</feature>
<dbReference type="STRING" id="1223802.SUTH_00829"/>
<evidence type="ECO:0000256" key="2">
    <source>
        <dbReference type="ARBA" id="ARBA00022481"/>
    </source>
</evidence>
<dbReference type="GO" id="GO:0016020">
    <property type="term" value="C:membrane"/>
    <property type="evidence" value="ECO:0007669"/>
    <property type="project" value="UniProtKB-SubCell"/>
</dbReference>
<keyword evidence="5 6" id="KW-0472">Membrane</keyword>
<dbReference type="InterPro" id="IPR002416">
    <property type="entry name" value="T2SS_protein-GspH"/>
</dbReference>
<keyword evidence="2" id="KW-0488">Methylation</keyword>
<gene>
    <name evidence="7" type="ORF">SUTH_00829</name>
</gene>
<evidence type="ECO:0000256" key="1">
    <source>
        <dbReference type="ARBA" id="ARBA00004167"/>
    </source>
</evidence>
<proteinExistence type="predicted"/>
<dbReference type="GO" id="GO:0015628">
    <property type="term" value="P:protein secretion by the type II secretion system"/>
    <property type="evidence" value="ECO:0007669"/>
    <property type="project" value="InterPro"/>
</dbReference>
<keyword evidence="4 6" id="KW-1133">Transmembrane helix</keyword>
<evidence type="ECO:0000256" key="4">
    <source>
        <dbReference type="ARBA" id="ARBA00022989"/>
    </source>
</evidence>
<organism evidence="7 8">
    <name type="scientific">Sulfuritalea hydrogenivorans sk43H</name>
    <dbReference type="NCBI Taxonomy" id="1223802"/>
    <lineage>
        <taxon>Bacteria</taxon>
        <taxon>Pseudomonadati</taxon>
        <taxon>Pseudomonadota</taxon>
        <taxon>Betaproteobacteria</taxon>
        <taxon>Nitrosomonadales</taxon>
        <taxon>Sterolibacteriaceae</taxon>
        <taxon>Sulfuritalea</taxon>
    </lineage>
</organism>
<dbReference type="HOGENOM" id="CLU_137843_1_0_4"/>
<evidence type="ECO:0000256" key="6">
    <source>
        <dbReference type="SAM" id="Phobius"/>
    </source>
</evidence>
<dbReference type="PRINTS" id="PR00885">
    <property type="entry name" value="BCTERIALGSPH"/>
</dbReference>
<dbReference type="SUPFAM" id="SSF54523">
    <property type="entry name" value="Pili subunits"/>
    <property type="match status" value="1"/>
</dbReference>
<keyword evidence="3 6" id="KW-0812">Transmembrane</keyword>
<reference evidence="7 8" key="1">
    <citation type="journal article" date="2014" name="Syst. Appl. Microbiol.">
        <title>Complete genomes of freshwater sulfur oxidizers Sulfuricella denitrificans skB26 and Sulfuritalea hydrogenivorans sk43H: genetic insights into the sulfur oxidation pathway of betaproteobacteria.</title>
        <authorList>
            <person name="Watanabe T."/>
            <person name="Kojima H."/>
            <person name="Fukui M."/>
        </authorList>
    </citation>
    <scope>NUCLEOTIDE SEQUENCE [LARGE SCALE GENOMIC DNA]</scope>
    <source>
        <strain evidence="7">DSM22779</strain>
    </source>
</reference>
<dbReference type="Pfam" id="PF07963">
    <property type="entry name" value="N_methyl"/>
    <property type="match status" value="1"/>
</dbReference>
<dbReference type="EMBL" id="AP012547">
    <property type="protein sequence ID" value="BAO28637.1"/>
    <property type="molecule type" value="Genomic_DNA"/>
</dbReference>
<accession>W0SCH9</accession>
<dbReference type="Gene3D" id="3.30.700.10">
    <property type="entry name" value="Glycoprotein, Type 4 Pilin"/>
    <property type="match status" value="1"/>
</dbReference>
<keyword evidence="8" id="KW-1185">Reference proteome</keyword>
<dbReference type="AlphaFoldDB" id="W0SCH9"/>
<dbReference type="GO" id="GO:0015627">
    <property type="term" value="C:type II protein secretion system complex"/>
    <property type="evidence" value="ECO:0007669"/>
    <property type="project" value="InterPro"/>
</dbReference>
<name>W0SCH9_9PROT</name>
<dbReference type="KEGG" id="shd:SUTH_00829"/>
<comment type="subcellular location">
    <subcellularLocation>
        <location evidence="1">Membrane</location>
        <topology evidence="1">Single-pass membrane protein</topology>
    </subcellularLocation>
</comment>
<dbReference type="InterPro" id="IPR012902">
    <property type="entry name" value="N_methyl_site"/>
</dbReference>
<evidence type="ECO:0000256" key="3">
    <source>
        <dbReference type="ARBA" id="ARBA00022692"/>
    </source>
</evidence>
<dbReference type="InterPro" id="IPR045584">
    <property type="entry name" value="Pilin-like"/>
</dbReference>
<dbReference type="NCBIfam" id="TIGR02532">
    <property type="entry name" value="IV_pilin_GFxxxE"/>
    <property type="match status" value="1"/>
</dbReference>
<dbReference type="RefSeq" id="WP_052473203.1">
    <property type="nucleotide sequence ID" value="NZ_AP012547.1"/>
</dbReference>
<dbReference type="Proteomes" id="UP000031637">
    <property type="component" value="Chromosome"/>
</dbReference>
<evidence type="ECO:0000313" key="8">
    <source>
        <dbReference type="Proteomes" id="UP000031637"/>
    </source>
</evidence>
<protein>
    <submittedName>
        <fullName evidence="7">Uncharacterized protein</fullName>
    </submittedName>
</protein>
<evidence type="ECO:0000256" key="5">
    <source>
        <dbReference type="ARBA" id="ARBA00023136"/>
    </source>
</evidence>
<evidence type="ECO:0000313" key="7">
    <source>
        <dbReference type="EMBL" id="BAO28637.1"/>
    </source>
</evidence>